<name>A0ABY7U367_9SPHN</name>
<comment type="similarity">
    <text evidence="4">Belongs to the Maf family. YhdE subfamily.</text>
</comment>
<dbReference type="Gene3D" id="3.90.950.10">
    <property type="match status" value="1"/>
</dbReference>
<evidence type="ECO:0000256" key="3">
    <source>
        <dbReference type="ARBA" id="ARBA00023080"/>
    </source>
</evidence>
<dbReference type="NCBIfam" id="TIGR00172">
    <property type="entry name" value="maf"/>
    <property type="match status" value="1"/>
</dbReference>
<dbReference type="PANTHER" id="PTHR43213:SF5">
    <property type="entry name" value="BIFUNCTIONAL DTTP_UTP PYROPHOSPHATASE_METHYLTRANSFERASE PROTEIN-RELATED"/>
    <property type="match status" value="1"/>
</dbReference>
<dbReference type="Pfam" id="PF02545">
    <property type="entry name" value="Maf"/>
    <property type="match status" value="1"/>
</dbReference>
<comment type="caution">
    <text evidence="4">Lacks conserved residue(s) required for the propagation of feature annotation.</text>
</comment>
<dbReference type="EMBL" id="CP117417">
    <property type="protein sequence ID" value="WCT78699.1"/>
    <property type="molecule type" value="Genomic_DNA"/>
</dbReference>
<dbReference type="CDD" id="cd00555">
    <property type="entry name" value="Maf"/>
    <property type="match status" value="1"/>
</dbReference>
<comment type="subcellular location">
    <subcellularLocation>
        <location evidence="4">Cytoplasm</location>
    </subcellularLocation>
</comment>
<comment type="function">
    <text evidence="4">Nucleoside triphosphate pyrophosphatase that hydrolyzes dTTP and UTP. May have a dual role in cell division arrest and in preventing the incorporation of modified nucleotides into cellular nucleic acids.</text>
</comment>
<dbReference type="Proteomes" id="UP001218231">
    <property type="component" value="Chromosome"/>
</dbReference>
<dbReference type="InterPro" id="IPR003697">
    <property type="entry name" value="Maf-like"/>
</dbReference>
<sequence length="198" mass="21369">MAMTDQAGKPLLVLASSSPRRRDLLARLGIVPDRIASPDIDETPLKGELPRAYARRLAVEKARAVDRAPGEIVIAGDTSVALGRRVLPPADTVELQREMLRAISGRRQMCISSVCVIDTAGRERVKQVETLVIFKNLTDQEIEAYIASGEGLGKAGGYAIQGRAEALIRRLSGSHSGVIGLPLYETRALLRAASYPLD</sequence>
<dbReference type="HAMAP" id="MF_00528">
    <property type="entry name" value="Maf"/>
    <property type="match status" value="1"/>
</dbReference>
<keyword evidence="6" id="KW-1185">Reference proteome</keyword>
<reference evidence="5 6" key="1">
    <citation type="submission" date="2023-02" db="EMBL/GenBank/DDBJ databases">
        <title>Genome sequence of Novosphingobium humi KACC 19094.</title>
        <authorList>
            <person name="Kim S."/>
            <person name="Heo J."/>
            <person name="Kwon S.-W."/>
        </authorList>
    </citation>
    <scope>NUCLEOTIDE SEQUENCE [LARGE SCALE GENOMIC DNA]</scope>
    <source>
        <strain evidence="5 6">KACC 19094</strain>
    </source>
</reference>
<protein>
    <recommendedName>
        <fullName evidence="4">dTTP/UTP pyrophosphatase</fullName>
        <shortName evidence="4">dTTPase/UTPase</shortName>
        <ecNumber evidence="4">3.6.1.9</ecNumber>
    </recommendedName>
    <alternativeName>
        <fullName evidence="4">Nucleoside triphosphate pyrophosphatase</fullName>
    </alternativeName>
    <alternativeName>
        <fullName evidence="4">Nucleotide pyrophosphatase</fullName>
        <shortName evidence="4">Nucleotide PPase</shortName>
    </alternativeName>
</protein>
<feature type="active site" description="Proton acceptor" evidence="4">
    <location>
        <position position="77"/>
    </location>
</feature>
<evidence type="ECO:0000256" key="2">
    <source>
        <dbReference type="ARBA" id="ARBA00022801"/>
    </source>
</evidence>
<keyword evidence="2 4" id="KW-0378">Hydrolase</keyword>
<feature type="site" description="Important for substrate specificity" evidence="4">
    <location>
        <position position="20"/>
    </location>
</feature>
<evidence type="ECO:0000256" key="1">
    <source>
        <dbReference type="ARBA" id="ARBA00001968"/>
    </source>
</evidence>
<feature type="site" description="Important for substrate specificity" evidence="4">
    <location>
        <position position="161"/>
    </location>
</feature>
<evidence type="ECO:0000313" key="5">
    <source>
        <dbReference type="EMBL" id="WCT78699.1"/>
    </source>
</evidence>
<keyword evidence="3 4" id="KW-0546">Nucleotide metabolism</keyword>
<dbReference type="PIRSF" id="PIRSF006305">
    <property type="entry name" value="Maf"/>
    <property type="match status" value="1"/>
</dbReference>
<proteinExistence type="inferred from homology"/>
<dbReference type="SUPFAM" id="SSF52972">
    <property type="entry name" value="ITPase-like"/>
    <property type="match status" value="1"/>
</dbReference>
<keyword evidence="4" id="KW-0963">Cytoplasm</keyword>
<comment type="catalytic activity">
    <reaction evidence="4">
        <text>dTTP + H2O = dTMP + diphosphate + H(+)</text>
        <dbReference type="Rhea" id="RHEA:28534"/>
        <dbReference type="ChEBI" id="CHEBI:15377"/>
        <dbReference type="ChEBI" id="CHEBI:15378"/>
        <dbReference type="ChEBI" id="CHEBI:33019"/>
        <dbReference type="ChEBI" id="CHEBI:37568"/>
        <dbReference type="ChEBI" id="CHEBI:63528"/>
        <dbReference type="EC" id="3.6.1.9"/>
    </reaction>
</comment>
<gene>
    <name evidence="5" type="ORF">PQ457_06970</name>
</gene>
<feature type="site" description="Important for substrate specificity" evidence="4">
    <location>
        <position position="78"/>
    </location>
</feature>
<dbReference type="PANTHER" id="PTHR43213">
    <property type="entry name" value="BIFUNCTIONAL DTTP/UTP PYROPHOSPHATASE/METHYLTRANSFERASE PROTEIN-RELATED"/>
    <property type="match status" value="1"/>
</dbReference>
<comment type="catalytic activity">
    <reaction evidence="4">
        <text>UTP + H2O = UMP + diphosphate + H(+)</text>
        <dbReference type="Rhea" id="RHEA:29395"/>
        <dbReference type="ChEBI" id="CHEBI:15377"/>
        <dbReference type="ChEBI" id="CHEBI:15378"/>
        <dbReference type="ChEBI" id="CHEBI:33019"/>
        <dbReference type="ChEBI" id="CHEBI:46398"/>
        <dbReference type="ChEBI" id="CHEBI:57865"/>
        <dbReference type="EC" id="3.6.1.9"/>
    </reaction>
</comment>
<comment type="cofactor">
    <cofactor evidence="1 4">
        <name>a divalent metal cation</name>
        <dbReference type="ChEBI" id="CHEBI:60240"/>
    </cofactor>
</comment>
<dbReference type="InterPro" id="IPR029001">
    <property type="entry name" value="ITPase-like_fam"/>
</dbReference>
<dbReference type="RefSeq" id="WP_273619009.1">
    <property type="nucleotide sequence ID" value="NZ_CP103868.1"/>
</dbReference>
<evidence type="ECO:0000256" key="4">
    <source>
        <dbReference type="HAMAP-Rule" id="MF_00528"/>
    </source>
</evidence>
<evidence type="ECO:0000313" key="6">
    <source>
        <dbReference type="Proteomes" id="UP001218231"/>
    </source>
</evidence>
<dbReference type="EC" id="3.6.1.9" evidence="4"/>
<accession>A0ABY7U367</accession>
<organism evidence="5 6">
    <name type="scientific">Novosphingobium humi</name>
    <dbReference type="NCBI Taxonomy" id="2282397"/>
    <lineage>
        <taxon>Bacteria</taxon>
        <taxon>Pseudomonadati</taxon>
        <taxon>Pseudomonadota</taxon>
        <taxon>Alphaproteobacteria</taxon>
        <taxon>Sphingomonadales</taxon>
        <taxon>Sphingomonadaceae</taxon>
        <taxon>Novosphingobium</taxon>
    </lineage>
</organism>